<evidence type="ECO:0000256" key="2">
    <source>
        <dbReference type="ARBA" id="ARBA00023125"/>
    </source>
</evidence>
<proteinExistence type="predicted"/>
<evidence type="ECO:0000313" key="6">
    <source>
        <dbReference type="Proteomes" id="UP000054844"/>
    </source>
</evidence>
<accession>A0A1S8D1C1</accession>
<dbReference type="GO" id="GO:0005829">
    <property type="term" value="C:cytosol"/>
    <property type="evidence" value="ECO:0007669"/>
    <property type="project" value="TreeGrafter"/>
</dbReference>
<protein>
    <recommendedName>
        <fullName evidence="4">HTH cro/C1-type domain-containing protein</fullName>
    </recommendedName>
</protein>
<dbReference type="Proteomes" id="UP000054844">
    <property type="component" value="Unassembled WGS sequence"/>
</dbReference>
<dbReference type="RefSeq" id="WP_058389118.1">
    <property type="nucleotide sequence ID" value="NZ_LLWF02000090.1"/>
</dbReference>
<evidence type="ECO:0000259" key="4">
    <source>
        <dbReference type="PROSITE" id="PS50943"/>
    </source>
</evidence>
<dbReference type="GO" id="GO:0003677">
    <property type="term" value="F:DNA binding"/>
    <property type="evidence" value="ECO:0007669"/>
    <property type="project" value="UniProtKB-KW"/>
</dbReference>
<dbReference type="CDD" id="cd00093">
    <property type="entry name" value="HTH_XRE"/>
    <property type="match status" value="1"/>
</dbReference>
<name>A0A1S8D1C1_9PROT</name>
<keyword evidence="2" id="KW-0238">DNA-binding</keyword>
<dbReference type="InterPro" id="IPR010982">
    <property type="entry name" value="Lambda_DNA-bd_dom_sf"/>
</dbReference>
<keyword evidence="1" id="KW-0805">Transcription regulation</keyword>
<feature type="domain" description="HTH cro/C1-type" evidence="4">
    <location>
        <begin position="7"/>
        <end position="61"/>
    </location>
</feature>
<dbReference type="Pfam" id="PF01381">
    <property type="entry name" value="HTH_3"/>
    <property type="match status" value="1"/>
</dbReference>
<evidence type="ECO:0000256" key="1">
    <source>
        <dbReference type="ARBA" id="ARBA00023015"/>
    </source>
</evidence>
<comment type="caution">
    <text evidence="5">The sequence shown here is derived from an EMBL/GenBank/DDBJ whole genome shotgun (WGS) entry which is preliminary data.</text>
</comment>
<reference evidence="5" key="1">
    <citation type="submission" date="2016-12" db="EMBL/GenBank/DDBJ databases">
        <title>Draft genome sequence of Roseomonas mucosa strain AU37, isolated from a peripheral intravenous catheter.</title>
        <authorList>
            <person name="Choudhury M.A."/>
            <person name="Sidjabat H.E."/>
            <person name="Wailan A.M."/>
            <person name="Zhang L."/>
            <person name="Marsh N.M."/>
            <person name="Rickard C.M."/>
            <person name="Davies M."/>
            <person name="Mcmillan D.J."/>
        </authorList>
    </citation>
    <scope>NUCLEOTIDE SEQUENCE [LARGE SCALE GENOMIC DNA]</scope>
    <source>
        <strain evidence="5">AU37</strain>
    </source>
</reference>
<dbReference type="GO" id="GO:0003700">
    <property type="term" value="F:DNA-binding transcription factor activity"/>
    <property type="evidence" value="ECO:0007669"/>
    <property type="project" value="TreeGrafter"/>
</dbReference>
<gene>
    <name evidence="5" type="ORF">APZ41_017980</name>
</gene>
<dbReference type="PROSITE" id="PS50943">
    <property type="entry name" value="HTH_CROC1"/>
    <property type="match status" value="1"/>
</dbReference>
<dbReference type="Gene3D" id="1.10.260.40">
    <property type="entry name" value="lambda repressor-like DNA-binding domains"/>
    <property type="match status" value="1"/>
</dbReference>
<dbReference type="InterPro" id="IPR050807">
    <property type="entry name" value="TransReg_Diox_bact_type"/>
</dbReference>
<dbReference type="PANTHER" id="PTHR46797">
    <property type="entry name" value="HTH-TYPE TRANSCRIPTIONAL REGULATOR"/>
    <property type="match status" value="1"/>
</dbReference>
<evidence type="ECO:0000256" key="3">
    <source>
        <dbReference type="ARBA" id="ARBA00023163"/>
    </source>
</evidence>
<keyword evidence="6" id="KW-1185">Reference proteome</keyword>
<organism evidence="5 6">
    <name type="scientific">Roseomonas mucosa</name>
    <dbReference type="NCBI Taxonomy" id="207340"/>
    <lineage>
        <taxon>Bacteria</taxon>
        <taxon>Pseudomonadati</taxon>
        <taxon>Pseudomonadota</taxon>
        <taxon>Alphaproteobacteria</taxon>
        <taxon>Acetobacterales</taxon>
        <taxon>Roseomonadaceae</taxon>
        <taxon>Roseomonas</taxon>
    </lineage>
</organism>
<dbReference type="SMART" id="SM00530">
    <property type="entry name" value="HTH_XRE"/>
    <property type="match status" value="1"/>
</dbReference>
<dbReference type="PANTHER" id="PTHR46797:SF23">
    <property type="entry name" value="HTH-TYPE TRANSCRIPTIONAL REGULATOR SUTR"/>
    <property type="match status" value="1"/>
</dbReference>
<dbReference type="AlphaFoldDB" id="A0A1S8D1C1"/>
<keyword evidence="3" id="KW-0804">Transcription</keyword>
<evidence type="ECO:0000313" key="5">
    <source>
        <dbReference type="EMBL" id="ONH81779.1"/>
    </source>
</evidence>
<dbReference type="SUPFAM" id="SSF47413">
    <property type="entry name" value="lambda repressor-like DNA-binding domains"/>
    <property type="match status" value="1"/>
</dbReference>
<dbReference type="InterPro" id="IPR001387">
    <property type="entry name" value="Cro/C1-type_HTH"/>
</dbReference>
<dbReference type="EMBL" id="LLWF02000090">
    <property type="protein sequence ID" value="ONH81779.1"/>
    <property type="molecule type" value="Genomic_DNA"/>
</dbReference>
<sequence>MALGERVNALRVALGLSQEDFAAQVGLDRTYVSGIERGLRNPTLLVLLRLAQALEVPVTELLEEPPPRQKGERPPANR</sequence>